<accession>A0AAV7VE28</accession>
<dbReference type="EMBL" id="JANPWB010000003">
    <property type="protein sequence ID" value="KAJ1198443.1"/>
    <property type="molecule type" value="Genomic_DNA"/>
</dbReference>
<name>A0AAV7VE28_PLEWA</name>
<dbReference type="AlphaFoldDB" id="A0AAV7VE28"/>
<protein>
    <submittedName>
        <fullName evidence="1">Uncharacterized protein</fullName>
    </submittedName>
</protein>
<evidence type="ECO:0000313" key="1">
    <source>
        <dbReference type="EMBL" id="KAJ1198443.1"/>
    </source>
</evidence>
<dbReference type="Proteomes" id="UP001066276">
    <property type="component" value="Chromosome 2_1"/>
</dbReference>
<gene>
    <name evidence="1" type="ORF">NDU88_002284</name>
</gene>
<comment type="caution">
    <text evidence="1">The sequence shown here is derived from an EMBL/GenBank/DDBJ whole genome shotgun (WGS) entry which is preliminary data.</text>
</comment>
<organism evidence="1 2">
    <name type="scientific">Pleurodeles waltl</name>
    <name type="common">Iberian ribbed newt</name>
    <dbReference type="NCBI Taxonomy" id="8319"/>
    <lineage>
        <taxon>Eukaryota</taxon>
        <taxon>Metazoa</taxon>
        <taxon>Chordata</taxon>
        <taxon>Craniata</taxon>
        <taxon>Vertebrata</taxon>
        <taxon>Euteleostomi</taxon>
        <taxon>Amphibia</taxon>
        <taxon>Batrachia</taxon>
        <taxon>Caudata</taxon>
        <taxon>Salamandroidea</taxon>
        <taxon>Salamandridae</taxon>
        <taxon>Pleurodelinae</taxon>
        <taxon>Pleurodeles</taxon>
    </lineage>
</organism>
<proteinExistence type="predicted"/>
<reference evidence="1" key="1">
    <citation type="journal article" date="2022" name="bioRxiv">
        <title>Sequencing and chromosome-scale assembly of the giantPleurodeles waltlgenome.</title>
        <authorList>
            <person name="Brown T."/>
            <person name="Elewa A."/>
            <person name="Iarovenko S."/>
            <person name="Subramanian E."/>
            <person name="Araus A.J."/>
            <person name="Petzold A."/>
            <person name="Susuki M."/>
            <person name="Suzuki K.-i.T."/>
            <person name="Hayashi T."/>
            <person name="Toyoda A."/>
            <person name="Oliveira C."/>
            <person name="Osipova E."/>
            <person name="Leigh N.D."/>
            <person name="Simon A."/>
            <person name="Yun M.H."/>
        </authorList>
    </citation>
    <scope>NUCLEOTIDE SEQUENCE</scope>
    <source>
        <strain evidence="1">20211129_DDA</strain>
        <tissue evidence="1">Liver</tissue>
    </source>
</reference>
<keyword evidence="2" id="KW-1185">Reference proteome</keyword>
<evidence type="ECO:0000313" key="2">
    <source>
        <dbReference type="Proteomes" id="UP001066276"/>
    </source>
</evidence>
<sequence>MKTPVLRYRKSRESSLRLTINRPSAVELSSVTIRQAVGERPSSCKKGEGLGTLCVGKLAADPSVEGRKDLLYVVIDILILLLLLRPIVRCKEGKCETRHGAQNGSGAHQTSALSSAGVVAGVAMGAAAAATSGELPPGPLIPDTEEKEAEEVLRCRGCRRCHRCGHYTEGTGAGCTHWKKWGNKGVKGAAATNRLRDCKMRPPSSHWLVHIKEAERKLKGIERHRGTEARRRMEMH</sequence>